<keyword evidence="4" id="KW-0812">Transmembrane</keyword>
<keyword evidence="4" id="KW-1133">Transmembrane helix</keyword>
<dbReference type="AlphaFoldDB" id="A0A5N6RGN0"/>
<dbReference type="Gene3D" id="2.60.40.1820">
    <property type="match status" value="1"/>
</dbReference>
<evidence type="ECO:0000313" key="6">
    <source>
        <dbReference type="Proteomes" id="UP000327013"/>
    </source>
</evidence>
<evidence type="ECO:0000256" key="1">
    <source>
        <dbReference type="ARBA" id="ARBA00004370"/>
    </source>
</evidence>
<protein>
    <recommendedName>
        <fullName evidence="7">Late embryogenesis abundant protein LEA-2 subgroup domain-containing protein</fullName>
    </recommendedName>
</protein>
<keyword evidence="6" id="KW-1185">Reference proteome</keyword>
<dbReference type="GO" id="GO:0005886">
    <property type="term" value="C:plasma membrane"/>
    <property type="evidence" value="ECO:0007669"/>
    <property type="project" value="TreeGrafter"/>
</dbReference>
<organism evidence="5 6">
    <name type="scientific">Carpinus fangiana</name>
    <dbReference type="NCBI Taxonomy" id="176857"/>
    <lineage>
        <taxon>Eukaryota</taxon>
        <taxon>Viridiplantae</taxon>
        <taxon>Streptophyta</taxon>
        <taxon>Embryophyta</taxon>
        <taxon>Tracheophyta</taxon>
        <taxon>Spermatophyta</taxon>
        <taxon>Magnoliopsida</taxon>
        <taxon>eudicotyledons</taxon>
        <taxon>Gunneridae</taxon>
        <taxon>Pentapetalae</taxon>
        <taxon>rosids</taxon>
        <taxon>fabids</taxon>
        <taxon>Fagales</taxon>
        <taxon>Betulaceae</taxon>
        <taxon>Carpinus</taxon>
    </lineage>
</organism>
<evidence type="ECO:0000256" key="4">
    <source>
        <dbReference type="SAM" id="Phobius"/>
    </source>
</evidence>
<dbReference type="InterPro" id="IPR044839">
    <property type="entry name" value="NDR1-like"/>
</dbReference>
<dbReference type="Proteomes" id="UP000327013">
    <property type="component" value="Chromosome 7"/>
</dbReference>
<dbReference type="EMBL" id="CM017327">
    <property type="protein sequence ID" value="KAE8098642.1"/>
    <property type="molecule type" value="Genomic_DNA"/>
</dbReference>
<evidence type="ECO:0008006" key="7">
    <source>
        <dbReference type="Google" id="ProtNLM"/>
    </source>
</evidence>
<dbReference type="PANTHER" id="PTHR31234">
    <property type="entry name" value="LATE EMBRYOGENESIS ABUNDANT (LEA) HYDROXYPROLINE-RICH GLYCOPROTEIN FAMILY"/>
    <property type="match status" value="1"/>
</dbReference>
<dbReference type="PANTHER" id="PTHR31234:SF55">
    <property type="entry name" value="LATE EMBRYOGENESIS ABUNDANT (LEA) HYDROXYPROLINE-RICH GLYCOPROTEIN FAMILY"/>
    <property type="match status" value="1"/>
</dbReference>
<feature type="region of interest" description="Disordered" evidence="3">
    <location>
        <begin position="1"/>
        <end position="40"/>
    </location>
</feature>
<dbReference type="GO" id="GO:0098542">
    <property type="term" value="P:defense response to other organism"/>
    <property type="evidence" value="ECO:0007669"/>
    <property type="project" value="InterPro"/>
</dbReference>
<reference evidence="5 6" key="1">
    <citation type="submission" date="2019-06" db="EMBL/GenBank/DDBJ databases">
        <title>A chromosomal-level reference genome of Carpinus fangiana (Coryloideae, Betulaceae).</title>
        <authorList>
            <person name="Yang X."/>
            <person name="Wang Z."/>
            <person name="Zhang L."/>
            <person name="Hao G."/>
            <person name="Liu J."/>
            <person name="Yang Y."/>
        </authorList>
    </citation>
    <scope>NUCLEOTIDE SEQUENCE [LARGE SCALE GENOMIC DNA]</scope>
    <source>
        <strain evidence="5">Cfa_2016G</strain>
        <tissue evidence="5">Leaf</tissue>
    </source>
</reference>
<feature type="compositionally biased region" description="Polar residues" evidence="3">
    <location>
        <begin position="15"/>
        <end position="28"/>
    </location>
</feature>
<name>A0A5N6RGN0_9ROSI</name>
<dbReference type="SUPFAM" id="SSF117070">
    <property type="entry name" value="LEA14-like"/>
    <property type="match status" value="1"/>
</dbReference>
<comment type="subcellular location">
    <subcellularLocation>
        <location evidence="1">Membrane</location>
    </subcellularLocation>
</comment>
<accession>A0A5N6RGN0</accession>
<dbReference type="OrthoDB" id="695142at2759"/>
<sequence>MASPSEDQPKKEPGDQSSPTGNAPGSRNHQPEMGYPPVMGYPNPNPHWQLPGNPPPYHGYPYHYVQPPPTTHYPPEPYPSPMSGFVRGCLMVMTAFVFLSFVSTVMVWLILRPELPVFRVAALSVSDFKTSSNSDFTASWAVDVTVENPNHKLKVFINQIDSFVYYNDYILTSSLKAESLLLNPKGHGVLHVTLSTNNTDDRHVVDEWVVDDMGQDRNGGSVSFDLRMLVSSTFKSGGWWARGGKLKVFCDNLNVGFVGANGNGTLPPEKPGACSVYA</sequence>
<feature type="transmembrane region" description="Helical" evidence="4">
    <location>
        <begin position="85"/>
        <end position="111"/>
    </location>
</feature>
<keyword evidence="2 4" id="KW-0472">Membrane</keyword>
<gene>
    <name evidence="5" type="ORF">FH972_016687</name>
</gene>
<evidence type="ECO:0000256" key="2">
    <source>
        <dbReference type="ARBA" id="ARBA00023136"/>
    </source>
</evidence>
<evidence type="ECO:0000313" key="5">
    <source>
        <dbReference type="EMBL" id="KAE8098642.1"/>
    </source>
</evidence>
<evidence type="ECO:0000256" key="3">
    <source>
        <dbReference type="SAM" id="MobiDB-lite"/>
    </source>
</evidence>
<proteinExistence type="predicted"/>